<evidence type="ECO:0000256" key="4">
    <source>
        <dbReference type="ARBA" id="ARBA00022786"/>
    </source>
</evidence>
<evidence type="ECO:0000256" key="2">
    <source>
        <dbReference type="ARBA" id="ARBA00009085"/>
    </source>
</evidence>
<dbReference type="OrthoDB" id="265776at2759"/>
<dbReference type="PANTHER" id="PTHR21646">
    <property type="entry name" value="UBIQUITIN CARBOXYL-TERMINAL HYDROLASE"/>
    <property type="match status" value="1"/>
</dbReference>
<dbReference type="InParanoid" id="E4X1A8"/>
<dbReference type="CDD" id="cd02674">
    <property type="entry name" value="Peptidase_C19R"/>
    <property type="match status" value="1"/>
</dbReference>
<dbReference type="InterPro" id="IPR050185">
    <property type="entry name" value="Ub_carboxyl-term_hydrolase"/>
</dbReference>
<dbReference type="InterPro" id="IPR035927">
    <property type="entry name" value="DUSP-like_sf"/>
</dbReference>
<keyword evidence="3 7" id="KW-0645">Protease</keyword>
<dbReference type="Pfam" id="PF06337">
    <property type="entry name" value="DUSP"/>
    <property type="match status" value="1"/>
</dbReference>
<feature type="domain" description="DUSP" evidence="9">
    <location>
        <begin position="14"/>
        <end position="115"/>
    </location>
</feature>
<comment type="catalytic activity">
    <reaction evidence="1 7">
        <text>Thiol-dependent hydrolysis of ester, thioester, amide, peptide and isopeptide bonds formed by the C-terminal Gly of ubiquitin (a 76-residue protein attached to proteins as an intracellular targeting signal).</text>
        <dbReference type="EC" id="3.4.19.12"/>
    </reaction>
</comment>
<feature type="domain" description="USP" evidence="8">
    <location>
        <begin position="255"/>
        <end position="804"/>
    </location>
</feature>
<dbReference type="InterPro" id="IPR001394">
    <property type="entry name" value="Peptidase_C19_UCH"/>
</dbReference>
<evidence type="ECO:0000256" key="1">
    <source>
        <dbReference type="ARBA" id="ARBA00000707"/>
    </source>
</evidence>
<dbReference type="PROSITE" id="PS50235">
    <property type="entry name" value="USP_3"/>
    <property type="match status" value="1"/>
</dbReference>
<keyword evidence="5 7" id="KW-0378">Hydrolase</keyword>
<dbReference type="GO" id="GO:0016579">
    <property type="term" value="P:protein deubiquitination"/>
    <property type="evidence" value="ECO:0007669"/>
    <property type="project" value="InterPro"/>
</dbReference>
<dbReference type="SUPFAM" id="SSF54001">
    <property type="entry name" value="Cysteine proteinases"/>
    <property type="match status" value="1"/>
</dbReference>
<evidence type="ECO:0000256" key="6">
    <source>
        <dbReference type="ARBA" id="ARBA00022807"/>
    </source>
</evidence>
<comment type="similarity">
    <text evidence="2 7">Belongs to the peptidase C19 family.</text>
</comment>
<dbReference type="InterPro" id="IPR028889">
    <property type="entry name" value="USP"/>
</dbReference>
<keyword evidence="11" id="KW-1185">Reference proteome</keyword>
<dbReference type="InterPro" id="IPR006615">
    <property type="entry name" value="Pept_C19_DUSP"/>
</dbReference>
<dbReference type="SUPFAM" id="SSF143791">
    <property type="entry name" value="DUSP-like"/>
    <property type="match status" value="1"/>
</dbReference>
<dbReference type="Gene3D" id="3.30.2230.10">
    <property type="entry name" value="DUSP-like"/>
    <property type="match status" value="1"/>
</dbReference>
<dbReference type="PROSITE" id="PS51283">
    <property type="entry name" value="DUSP"/>
    <property type="match status" value="1"/>
</dbReference>
<accession>E4X1A8</accession>
<dbReference type="EC" id="3.4.19.12" evidence="7"/>
<name>E4X1A8_OIKDI</name>
<gene>
    <name evidence="10" type="ORF">GSOID_T00016040001</name>
</gene>
<dbReference type="EMBL" id="FN653021">
    <property type="protein sequence ID" value="CBY23588.1"/>
    <property type="molecule type" value="Genomic_DNA"/>
</dbReference>
<dbReference type="PROSITE" id="PS00972">
    <property type="entry name" value="USP_1"/>
    <property type="match status" value="1"/>
</dbReference>
<dbReference type="SMART" id="SM00695">
    <property type="entry name" value="DUSP"/>
    <property type="match status" value="1"/>
</dbReference>
<evidence type="ECO:0000259" key="9">
    <source>
        <dbReference type="PROSITE" id="PS51283"/>
    </source>
</evidence>
<dbReference type="PROSITE" id="PS00973">
    <property type="entry name" value="USP_2"/>
    <property type="match status" value="1"/>
</dbReference>
<dbReference type="Proteomes" id="UP000001307">
    <property type="component" value="Unassembled WGS sequence"/>
</dbReference>
<keyword evidence="6 7" id="KW-0788">Thiol protease</keyword>
<sequence length="820" mass="93929">MILTEKNALPSIVPDYYKQRQIVLPALRESLTEDAVWRLIPFKWFEQWKSIAEKDENSQKCPPLDISILFEKNKLKENLKEEQDYTMVPENVYEKLNEWHGVSSNRNYENDRKVIKVGKFTVRLMVEVYKVKIQIILKFSGNDTCSESKGKKYTLKDFTRFQSKADMIRDILAMNNDLYPRQGQTRVWSRESQQEKWRHLNEESLSQSLYELGLHSNGHILCEFQNDDGSWPQDAEKVENKKSLASIVSSRGGKCGLVNLGNTCFMNSGIQCLAAVVPLANYFLGDVWKDEINTVNPLGTNGKLSTAFARLVKNMWGGAESSVAPSEVKRECGQINTQFSGYGQNDSQELMSTILDALHEDQNRVINKPYIEKAEANGRHDEEVAQESWENHTSRNASVIVDNFHGQFKSTVRCPKCGRVSVTFDPFCTLSVPLPEAATKFLPLVLVQADNISQPLRIQKAIKRKMTIADLISELDEFKTQKDSVWLTTEIYTKRFHKIYMDNELPNQISENDLIVMFELKPNHNPLAIYLEYEIKQKFESAKREQFAHPFMINVPCDENSKSSTLKKADVEAHIRKSMTGILNDGDEQFRMQQVNSYSGNHGVGIIKDETVLTIDEYRSKANLVYVSTVWKNGEVVNSPSPKDIETEDKANADKGIDINQCLNLFTIEEKLREGEEWYCPHCKEHQQAFKHMQIWKLPPVLILHLKRFHYNRIFRDKVCDMVHFPTRGLDMSPYLLGPGAGKARYNLLAVSNHMGRLGGGHYTANVLHTPTNNWLNFNDSFVSNATEDQSVSSSAYVLVYVRDTEDWFPHPVSTAMDTN</sequence>
<evidence type="ECO:0000313" key="10">
    <source>
        <dbReference type="EMBL" id="CBY23588.1"/>
    </source>
</evidence>
<dbReference type="Gene3D" id="3.10.20.90">
    <property type="entry name" value="Phosphatidylinositol 3-kinase Catalytic Subunit, Chain A, domain 1"/>
    <property type="match status" value="1"/>
</dbReference>
<evidence type="ECO:0000313" key="11">
    <source>
        <dbReference type="Proteomes" id="UP000001307"/>
    </source>
</evidence>
<dbReference type="Gene3D" id="3.90.70.10">
    <property type="entry name" value="Cysteine proteinases"/>
    <property type="match status" value="2"/>
</dbReference>
<keyword evidence="4 7" id="KW-0833">Ubl conjugation pathway</keyword>
<dbReference type="InterPro" id="IPR038765">
    <property type="entry name" value="Papain-like_cys_pep_sf"/>
</dbReference>
<evidence type="ECO:0000256" key="3">
    <source>
        <dbReference type="ARBA" id="ARBA00022670"/>
    </source>
</evidence>
<dbReference type="FunCoup" id="E4X1A8">
    <property type="interactions" value="370"/>
</dbReference>
<dbReference type="PANTHER" id="PTHR21646:SF24">
    <property type="entry name" value="UBIQUITIN CARBOXYL-TERMINAL HYDROLASE"/>
    <property type="match status" value="1"/>
</dbReference>
<dbReference type="AlphaFoldDB" id="E4X1A8"/>
<dbReference type="InterPro" id="IPR018200">
    <property type="entry name" value="USP_CS"/>
</dbReference>
<proteinExistence type="inferred from homology"/>
<evidence type="ECO:0000256" key="5">
    <source>
        <dbReference type="ARBA" id="ARBA00022801"/>
    </source>
</evidence>
<evidence type="ECO:0000259" key="8">
    <source>
        <dbReference type="PROSITE" id="PS50235"/>
    </source>
</evidence>
<reference evidence="10" key="1">
    <citation type="journal article" date="2010" name="Science">
        <title>Plasticity of animal genome architecture unmasked by rapid evolution of a pelagic tunicate.</title>
        <authorList>
            <person name="Denoeud F."/>
            <person name="Henriet S."/>
            <person name="Mungpakdee S."/>
            <person name="Aury J.M."/>
            <person name="Da Silva C."/>
            <person name="Brinkmann H."/>
            <person name="Mikhaleva J."/>
            <person name="Olsen L.C."/>
            <person name="Jubin C."/>
            <person name="Canestro C."/>
            <person name="Bouquet J.M."/>
            <person name="Danks G."/>
            <person name="Poulain J."/>
            <person name="Campsteijn C."/>
            <person name="Adamski M."/>
            <person name="Cross I."/>
            <person name="Yadetie F."/>
            <person name="Muffato M."/>
            <person name="Louis A."/>
            <person name="Butcher S."/>
            <person name="Tsagkogeorga G."/>
            <person name="Konrad A."/>
            <person name="Singh S."/>
            <person name="Jensen M.F."/>
            <person name="Cong E.H."/>
            <person name="Eikeseth-Otteraa H."/>
            <person name="Noel B."/>
            <person name="Anthouard V."/>
            <person name="Porcel B.M."/>
            <person name="Kachouri-Lafond R."/>
            <person name="Nishino A."/>
            <person name="Ugolini M."/>
            <person name="Chourrout P."/>
            <person name="Nishida H."/>
            <person name="Aasland R."/>
            <person name="Huzurbazar S."/>
            <person name="Westhof E."/>
            <person name="Delsuc F."/>
            <person name="Lehrach H."/>
            <person name="Reinhardt R."/>
            <person name="Weissenbach J."/>
            <person name="Roy S.W."/>
            <person name="Artiguenave F."/>
            <person name="Postlethwait J.H."/>
            <person name="Manak J.R."/>
            <person name="Thompson E.M."/>
            <person name="Jaillon O."/>
            <person name="Du Pasquier L."/>
            <person name="Boudinot P."/>
            <person name="Liberles D.A."/>
            <person name="Volff J.N."/>
            <person name="Philippe H."/>
            <person name="Lenhard B."/>
            <person name="Roest Crollius H."/>
            <person name="Wincker P."/>
            <person name="Chourrout D."/>
        </authorList>
    </citation>
    <scope>NUCLEOTIDE SEQUENCE [LARGE SCALE GENOMIC DNA]</scope>
</reference>
<dbReference type="GO" id="GO:0006508">
    <property type="term" value="P:proteolysis"/>
    <property type="evidence" value="ECO:0007669"/>
    <property type="project" value="UniProtKB-KW"/>
</dbReference>
<dbReference type="GO" id="GO:0004843">
    <property type="term" value="F:cysteine-type deubiquitinase activity"/>
    <property type="evidence" value="ECO:0007669"/>
    <property type="project" value="UniProtKB-UniRule"/>
</dbReference>
<dbReference type="Pfam" id="PF00443">
    <property type="entry name" value="UCH"/>
    <property type="match status" value="1"/>
</dbReference>
<protein>
    <recommendedName>
        <fullName evidence="7">Ubiquitin carboxyl-terminal hydrolase</fullName>
        <ecNumber evidence="7">3.4.19.12</ecNumber>
    </recommendedName>
</protein>
<evidence type="ECO:0000256" key="7">
    <source>
        <dbReference type="RuleBase" id="RU366025"/>
    </source>
</evidence>
<organism evidence="10">
    <name type="scientific">Oikopleura dioica</name>
    <name type="common">Tunicate</name>
    <dbReference type="NCBI Taxonomy" id="34765"/>
    <lineage>
        <taxon>Eukaryota</taxon>
        <taxon>Metazoa</taxon>
        <taxon>Chordata</taxon>
        <taxon>Tunicata</taxon>
        <taxon>Appendicularia</taxon>
        <taxon>Copelata</taxon>
        <taxon>Oikopleuridae</taxon>
        <taxon>Oikopleura</taxon>
    </lineage>
</organism>